<dbReference type="EMBL" id="BAAADB010000011">
    <property type="protein sequence ID" value="GAA0507471.1"/>
    <property type="molecule type" value="Genomic_DNA"/>
</dbReference>
<comment type="caution">
    <text evidence="2">The sequence shown here is derived from an EMBL/GenBank/DDBJ whole genome shotgun (WGS) entry which is preliminary data.</text>
</comment>
<dbReference type="Proteomes" id="UP001500191">
    <property type="component" value="Unassembled WGS sequence"/>
</dbReference>
<accession>A0ABN1BXQ3</accession>
<reference evidence="2 3" key="1">
    <citation type="journal article" date="2019" name="Int. J. Syst. Evol. Microbiol.">
        <title>The Global Catalogue of Microorganisms (GCM) 10K type strain sequencing project: providing services to taxonomists for standard genome sequencing and annotation.</title>
        <authorList>
            <consortium name="The Broad Institute Genomics Platform"/>
            <consortium name="The Broad Institute Genome Sequencing Center for Infectious Disease"/>
            <person name="Wu L."/>
            <person name="Ma J."/>
        </authorList>
    </citation>
    <scope>NUCLEOTIDE SEQUENCE [LARGE SCALE GENOMIC DNA]</scope>
    <source>
        <strain evidence="2 3">JCM 14368</strain>
    </source>
</reference>
<sequence>MLERMWWVESLMVRGGSGGRDRTCRTVWPHGLSARAVSGNPPPLRRAEAGGGL</sequence>
<feature type="region of interest" description="Disordered" evidence="1">
    <location>
        <begin position="34"/>
        <end position="53"/>
    </location>
</feature>
<keyword evidence="3" id="KW-1185">Reference proteome</keyword>
<protein>
    <submittedName>
        <fullName evidence="2">Uncharacterized protein</fullName>
    </submittedName>
</protein>
<evidence type="ECO:0000256" key="1">
    <source>
        <dbReference type="SAM" id="MobiDB-lite"/>
    </source>
</evidence>
<evidence type="ECO:0000313" key="2">
    <source>
        <dbReference type="EMBL" id="GAA0507471.1"/>
    </source>
</evidence>
<evidence type="ECO:0000313" key="3">
    <source>
        <dbReference type="Proteomes" id="UP001500191"/>
    </source>
</evidence>
<organism evidence="2 3">
    <name type="scientific">Deinococcus depolymerans</name>
    <dbReference type="NCBI Taxonomy" id="392408"/>
    <lineage>
        <taxon>Bacteria</taxon>
        <taxon>Thermotogati</taxon>
        <taxon>Deinococcota</taxon>
        <taxon>Deinococci</taxon>
        <taxon>Deinococcales</taxon>
        <taxon>Deinococcaceae</taxon>
        <taxon>Deinococcus</taxon>
    </lineage>
</organism>
<name>A0ABN1BXQ3_9DEIO</name>
<gene>
    <name evidence="2" type="ORF">GCM10008937_14160</name>
</gene>
<proteinExistence type="predicted"/>